<dbReference type="PROSITE" id="PS50113">
    <property type="entry name" value="PAC"/>
    <property type="match status" value="1"/>
</dbReference>
<protein>
    <recommendedName>
        <fullName evidence="3">histidine kinase</fullName>
        <ecNumber evidence="3">2.7.13.3</ecNumber>
    </recommendedName>
</protein>
<dbReference type="SUPFAM" id="SSF55785">
    <property type="entry name" value="PYP-like sensor domain (PAS domain)"/>
    <property type="match status" value="1"/>
</dbReference>
<dbReference type="Proteomes" id="UP000245697">
    <property type="component" value="Unassembled WGS sequence"/>
</dbReference>
<dbReference type="PROSITE" id="PS50112">
    <property type="entry name" value="PAS"/>
    <property type="match status" value="1"/>
</dbReference>
<feature type="modified residue" description="4-aspartylphosphate" evidence="10">
    <location>
        <position position="538"/>
    </location>
</feature>
<evidence type="ECO:0000313" key="17">
    <source>
        <dbReference type="Proteomes" id="UP000245697"/>
    </source>
</evidence>
<dbReference type="SMART" id="SM00448">
    <property type="entry name" value="REC"/>
    <property type="match status" value="1"/>
</dbReference>
<dbReference type="GO" id="GO:0005524">
    <property type="term" value="F:ATP binding"/>
    <property type="evidence" value="ECO:0007669"/>
    <property type="project" value="UniProtKB-KW"/>
</dbReference>
<dbReference type="Gene3D" id="3.30.450.20">
    <property type="entry name" value="PAS domain"/>
    <property type="match status" value="1"/>
</dbReference>
<dbReference type="InterPro" id="IPR005467">
    <property type="entry name" value="His_kinase_dom"/>
</dbReference>
<evidence type="ECO:0000256" key="7">
    <source>
        <dbReference type="ARBA" id="ARBA00022777"/>
    </source>
</evidence>
<dbReference type="PRINTS" id="PR00344">
    <property type="entry name" value="BCTRLSENSOR"/>
</dbReference>
<feature type="transmembrane region" description="Helical" evidence="11">
    <location>
        <begin position="89"/>
        <end position="108"/>
    </location>
</feature>
<dbReference type="SMART" id="SM00091">
    <property type="entry name" value="PAS"/>
    <property type="match status" value="1"/>
</dbReference>
<dbReference type="SUPFAM" id="SSF55874">
    <property type="entry name" value="ATPase domain of HSP90 chaperone/DNA topoisomerase II/histidine kinase"/>
    <property type="match status" value="1"/>
</dbReference>
<dbReference type="SUPFAM" id="SSF52172">
    <property type="entry name" value="CheY-like"/>
    <property type="match status" value="1"/>
</dbReference>
<feature type="domain" description="Response regulatory" evidence="13">
    <location>
        <begin position="491"/>
        <end position="603"/>
    </location>
</feature>
<keyword evidence="11" id="KW-1133">Transmembrane helix</keyword>
<dbReference type="InterPro" id="IPR000014">
    <property type="entry name" value="PAS"/>
</dbReference>
<keyword evidence="9" id="KW-0902">Two-component regulatory system</keyword>
<dbReference type="Pfam" id="PF08448">
    <property type="entry name" value="PAS_4"/>
    <property type="match status" value="1"/>
</dbReference>
<dbReference type="AlphaFoldDB" id="A0A316F3S2"/>
<reference evidence="16 17" key="1">
    <citation type="submission" date="2018-05" db="EMBL/GenBank/DDBJ databases">
        <title>Genomic Encyclopedia of Archaeal and Bacterial Type Strains, Phase II (KMG-II): from individual species to whole genera.</title>
        <authorList>
            <person name="Goeker M."/>
        </authorList>
    </citation>
    <scope>NUCLEOTIDE SEQUENCE [LARGE SCALE GENOMIC DNA]</scope>
    <source>
        <strain evidence="16 17">DSM 45184</strain>
    </source>
</reference>
<dbReference type="InterPro" id="IPR036097">
    <property type="entry name" value="HisK_dim/P_sf"/>
</dbReference>
<dbReference type="RefSeq" id="WP_239170462.1">
    <property type="nucleotide sequence ID" value="NZ_BONA01000076.1"/>
</dbReference>
<dbReference type="Gene3D" id="3.30.565.10">
    <property type="entry name" value="Histidine kinase-like ATPase, C-terminal domain"/>
    <property type="match status" value="1"/>
</dbReference>
<evidence type="ECO:0000313" key="16">
    <source>
        <dbReference type="EMBL" id="PWK39753.1"/>
    </source>
</evidence>
<feature type="domain" description="Histidine kinase" evidence="12">
    <location>
        <begin position="262"/>
        <end position="470"/>
    </location>
</feature>
<proteinExistence type="predicted"/>
<evidence type="ECO:0000259" key="15">
    <source>
        <dbReference type="PROSITE" id="PS50113"/>
    </source>
</evidence>
<keyword evidence="11" id="KW-0812">Transmembrane</keyword>
<feature type="transmembrane region" description="Helical" evidence="11">
    <location>
        <begin position="49"/>
        <end position="77"/>
    </location>
</feature>
<dbReference type="Pfam" id="PF00512">
    <property type="entry name" value="HisKA"/>
    <property type="match status" value="1"/>
</dbReference>
<dbReference type="InterPro" id="IPR004358">
    <property type="entry name" value="Sig_transdc_His_kin-like_C"/>
</dbReference>
<dbReference type="InterPro" id="IPR011006">
    <property type="entry name" value="CheY-like_superfamily"/>
</dbReference>
<gene>
    <name evidence="16" type="ORF">BC793_12120</name>
</gene>
<evidence type="ECO:0000256" key="5">
    <source>
        <dbReference type="ARBA" id="ARBA00022679"/>
    </source>
</evidence>
<dbReference type="EC" id="2.7.13.3" evidence="3"/>
<dbReference type="NCBIfam" id="TIGR00229">
    <property type="entry name" value="sensory_box"/>
    <property type="match status" value="1"/>
</dbReference>
<accession>A0A316F3S2</accession>
<dbReference type="EMBL" id="QGGR01000021">
    <property type="protein sequence ID" value="PWK39753.1"/>
    <property type="molecule type" value="Genomic_DNA"/>
</dbReference>
<dbReference type="InterPro" id="IPR036890">
    <property type="entry name" value="HATPase_C_sf"/>
</dbReference>
<evidence type="ECO:0000256" key="8">
    <source>
        <dbReference type="ARBA" id="ARBA00022840"/>
    </source>
</evidence>
<evidence type="ECO:0000256" key="11">
    <source>
        <dbReference type="SAM" id="Phobius"/>
    </source>
</evidence>
<feature type="domain" description="PAS" evidence="14">
    <location>
        <begin position="123"/>
        <end position="194"/>
    </location>
</feature>
<evidence type="ECO:0000256" key="4">
    <source>
        <dbReference type="ARBA" id="ARBA00022553"/>
    </source>
</evidence>
<evidence type="ECO:0000256" key="3">
    <source>
        <dbReference type="ARBA" id="ARBA00012438"/>
    </source>
</evidence>
<dbReference type="InterPro" id="IPR003661">
    <property type="entry name" value="HisK_dim/P_dom"/>
</dbReference>
<keyword evidence="4 10" id="KW-0597">Phosphoprotein</keyword>
<dbReference type="PROSITE" id="PS50109">
    <property type="entry name" value="HIS_KIN"/>
    <property type="match status" value="1"/>
</dbReference>
<dbReference type="CDD" id="cd00130">
    <property type="entry name" value="PAS"/>
    <property type="match status" value="1"/>
</dbReference>
<evidence type="ECO:0000256" key="2">
    <source>
        <dbReference type="ARBA" id="ARBA00004236"/>
    </source>
</evidence>
<dbReference type="SUPFAM" id="SSF47384">
    <property type="entry name" value="Homodimeric domain of signal transducing histidine kinase"/>
    <property type="match status" value="1"/>
</dbReference>
<dbReference type="PROSITE" id="PS50110">
    <property type="entry name" value="RESPONSE_REGULATORY"/>
    <property type="match status" value="1"/>
</dbReference>
<evidence type="ECO:0000256" key="9">
    <source>
        <dbReference type="ARBA" id="ARBA00023012"/>
    </source>
</evidence>
<keyword evidence="11" id="KW-0472">Membrane</keyword>
<dbReference type="SMART" id="SM00388">
    <property type="entry name" value="HisKA"/>
    <property type="match status" value="1"/>
</dbReference>
<evidence type="ECO:0000256" key="10">
    <source>
        <dbReference type="PROSITE-ProRule" id="PRU00169"/>
    </source>
</evidence>
<comment type="catalytic activity">
    <reaction evidence="1">
        <text>ATP + protein L-histidine = ADP + protein N-phospho-L-histidine.</text>
        <dbReference type="EC" id="2.7.13.3"/>
    </reaction>
</comment>
<dbReference type="CDD" id="cd00082">
    <property type="entry name" value="HisKA"/>
    <property type="match status" value="1"/>
</dbReference>
<dbReference type="InterPro" id="IPR000700">
    <property type="entry name" value="PAS-assoc_C"/>
</dbReference>
<dbReference type="PANTHER" id="PTHR43065:SF46">
    <property type="entry name" value="C4-DICARBOXYLATE TRANSPORT SENSOR PROTEIN DCTB"/>
    <property type="match status" value="1"/>
</dbReference>
<sequence length="615" mass="65202">METILSLGTRVRGRLASPYIVAGLATVTALAAASALLPRQSLIFGMVALGPALAAPSACPAAVLAVGGYALVASFAVSTWQGLLGSAGQVFRLVFVAVAVVICWFLALHHQRMLRASGAAARERERLAAVAEQSSDAIIASTLDGVVTAWNGGAERMYGWRADEVIGRPFADLILPPGSGDAVRESLARLARGEQVTHAETKRVRRDGTTILASVTVWPVRDEHGAVVAAAATERDITEEATARERTARADRMESLGQLAGGVAHDFNNLLAIILNYADFLADEVTGDAADDLARIRNAADRARSLTSQLLLFAKREPTQVEVIDLNEVVAEAAELLSRSIGENIRLVSRPAAEPMPVRANRGRLDQILLNLVINARDAMQDGGVVSIETDLVEAGHYVQLTVSDNGCGMTPEVRDRLFEPFFTTKPADRGTGLGLATVYGIVGDAGGTIGVESTPGVGTMFRILLPSAAAEITSTAGPARDEHGHGHGELIMVVEDDDFVSDLVIRILRDHGYRATAFGDGPLAALDLHDVALLLTDVVLRGRSGPMLAARLRVRRPDLPVLFMSGYSDAEVRREHGIDIAVPILQKPFTAVELLAGVGEALNTARAAHHAENS</sequence>
<dbReference type="Pfam" id="PF00072">
    <property type="entry name" value="Response_reg"/>
    <property type="match status" value="1"/>
</dbReference>
<dbReference type="Pfam" id="PF02518">
    <property type="entry name" value="HATPase_c"/>
    <property type="match status" value="1"/>
</dbReference>
<dbReference type="SMART" id="SM00387">
    <property type="entry name" value="HATPase_c"/>
    <property type="match status" value="1"/>
</dbReference>
<dbReference type="Gene3D" id="3.40.50.2300">
    <property type="match status" value="1"/>
</dbReference>
<evidence type="ECO:0000259" key="14">
    <source>
        <dbReference type="PROSITE" id="PS50112"/>
    </source>
</evidence>
<keyword evidence="6" id="KW-0547">Nucleotide-binding</keyword>
<keyword evidence="8" id="KW-0067">ATP-binding</keyword>
<feature type="transmembrane region" description="Helical" evidence="11">
    <location>
        <begin position="16"/>
        <end position="37"/>
    </location>
</feature>
<organism evidence="16 17">
    <name type="scientific">Actinoplanes xinjiangensis</name>
    <dbReference type="NCBI Taxonomy" id="512350"/>
    <lineage>
        <taxon>Bacteria</taxon>
        <taxon>Bacillati</taxon>
        <taxon>Actinomycetota</taxon>
        <taxon>Actinomycetes</taxon>
        <taxon>Micromonosporales</taxon>
        <taxon>Micromonosporaceae</taxon>
        <taxon>Actinoplanes</taxon>
    </lineage>
</organism>
<dbReference type="InterPro" id="IPR001789">
    <property type="entry name" value="Sig_transdc_resp-reg_receiver"/>
</dbReference>
<dbReference type="InterPro" id="IPR003594">
    <property type="entry name" value="HATPase_dom"/>
</dbReference>
<dbReference type="InterPro" id="IPR013656">
    <property type="entry name" value="PAS_4"/>
</dbReference>
<keyword evidence="7" id="KW-0418">Kinase</keyword>
<dbReference type="GO" id="GO:0000155">
    <property type="term" value="F:phosphorelay sensor kinase activity"/>
    <property type="evidence" value="ECO:0007669"/>
    <property type="project" value="InterPro"/>
</dbReference>
<dbReference type="GO" id="GO:0005886">
    <property type="term" value="C:plasma membrane"/>
    <property type="evidence" value="ECO:0007669"/>
    <property type="project" value="UniProtKB-SubCell"/>
</dbReference>
<evidence type="ECO:0000259" key="13">
    <source>
        <dbReference type="PROSITE" id="PS50110"/>
    </source>
</evidence>
<keyword evidence="5" id="KW-0808">Transferase</keyword>
<comment type="caution">
    <text evidence="16">The sequence shown here is derived from an EMBL/GenBank/DDBJ whole genome shotgun (WGS) entry which is preliminary data.</text>
</comment>
<evidence type="ECO:0000256" key="6">
    <source>
        <dbReference type="ARBA" id="ARBA00022741"/>
    </source>
</evidence>
<dbReference type="Gene3D" id="1.10.287.130">
    <property type="match status" value="1"/>
</dbReference>
<keyword evidence="17" id="KW-1185">Reference proteome</keyword>
<dbReference type="InterPro" id="IPR035965">
    <property type="entry name" value="PAS-like_dom_sf"/>
</dbReference>
<evidence type="ECO:0000256" key="1">
    <source>
        <dbReference type="ARBA" id="ARBA00000085"/>
    </source>
</evidence>
<dbReference type="PANTHER" id="PTHR43065">
    <property type="entry name" value="SENSOR HISTIDINE KINASE"/>
    <property type="match status" value="1"/>
</dbReference>
<feature type="domain" description="PAC" evidence="15">
    <location>
        <begin position="197"/>
        <end position="249"/>
    </location>
</feature>
<name>A0A316F3S2_9ACTN</name>
<evidence type="ECO:0000259" key="12">
    <source>
        <dbReference type="PROSITE" id="PS50109"/>
    </source>
</evidence>
<comment type="subcellular location">
    <subcellularLocation>
        <location evidence="2">Cell membrane</location>
    </subcellularLocation>
</comment>